<dbReference type="InterPro" id="IPR003767">
    <property type="entry name" value="Malate/L-lactate_DH-like"/>
</dbReference>
<dbReference type="Gene3D" id="1.10.1530.10">
    <property type="match status" value="1"/>
</dbReference>
<accession>A0ABY2Q6J4</accession>
<comment type="caution">
    <text evidence="3">The sequence shown here is derived from an EMBL/GenBank/DDBJ whole genome shotgun (WGS) entry which is preliminary data.</text>
</comment>
<dbReference type="InterPro" id="IPR036111">
    <property type="entry name" value="Mal/L-sulfo/L-lacto_DH-like_sf"/>
</dbReference>
<organism evidence="3 4">
    <name type="scientific">Ollibium composti</name>
    <dbReference type="NCBI Taxonomy" id="2675109"/>
    <lineage>
        <taxon>Bacteria</taxon>
        <taxon>Pseudomonadati</taxon>
        <taxon>Pseudomonadota</taxon>
        <taxon>Alphaproteobacteria</taxon>
        <taxon>Hyphomicrobiales</taxon>
        <taxon>Phyllobacteriaceae</taxon>
        <taxon>Ollibium</taxon>
    </lineage>
</organism>
<dbReference type="PANTHER" id="PTHR11091:SF0">
    <property type="entry name" value="MALATE DEHYDROGENASE"/>
    <property type="match status" value="1"/>
</dbReference>
<dbReference type="InterPro" id="IPR043143">
    <property type="entry name" value="Mal/L-sulf/L-lact_DH-like_NADP"/>
</dbReference>
<dbReference type="Gene3D" id="3.30.1370.60">
    <property type="entry name" value="Hypothetical oxidoreductase yiak, domain 2"/>
    <property type="match status" value="1"/>
</dbReference>
<reference evidence="3 4" key="1">
    <citation type="submission" date="2019-04" db="EMBL/GenBank/DDBJ databases">
        <title>Mesorhizobium composti sp. nov., isolated from compost.</title>
        <authorList>
            <person name="Lin S.-Y."/>
            <person name="Hameed A."/>
            <person name="Hsieh Y.-T."/>
            <person name="Young C.-C."/>
        </authorList>
    </citation>
    <scope>NUCLEOTIDE SEQUENCE [LARGE SCALE GENOMIC DNA]</scope>
    <source>
        <strain evidence="3 4">CC-YTH430</strain>
    </source>
</reference>
<keyword evidence="2" id="KW-0560">Oxidoreductase</keyword>
<proteinExistence type="inferred from homology"/>
<dbReference type="RefSeq" id="WP_136357434.1">
    <property type="nucleotide sequence ID" value="NZ_SSNY01000006.1"/>
</dbReference>
<evidence type="ECO:0000313" key="4">
    <source>
        <dbReference type="Proteomes" id="UP000306441"/>
    </source>
</evidence>
<sequence>MQLSLEQATALCRMAALGAGAGEEVADLLARATVTAEAEGNAAVGLSHHLDYLESLAAGRIDGHAEPAITRPALAVFLSDARRGIAHTGFERALEDLAKAARLFGIAVFAQKNAYTCGALGWFTRRLAERGLVALAATNGPALLAGGGSIKPVYCTNPLSFAAPVANGAPLVIDQASSATAFVKVRQAAEAGKAIPDGWALDAHGNPTTNPAEAMKGALLAFGGNRGANIALMVEVLAAGLSGANWSLDAPGFTEGAESPGSGLFVAAISPVLFDAGFEDRLGKQIERLRRRYGVHIPGRSGAEAAEKAAARGLTVSKEVVQRISDFAARYGG</sequence>
<evidence type="ECO:0000256" key="1">
    <source>
        <dbReference type="ARBA" id="ARBA00006056"/>
    </source>
</evidence>
<dbReference type="Proteomes" id="UP000306441">
    <property type="component" value="Unassembled WGS sequence"/>
</dbReference>
<keyword evidence="4" id="KW-1185">Reference proteome</keyword>
<dbReference type="Pfam" id="PF02615">
    <property type="entry name" value="Ldh_2"/>
    <property type="match status" value="1"/>
</dbReference>
<name>A0ABY2Q6J4_9HYPH</name>
<protein>
    <submittedName>
        <fullName evidence="3">Ldh family oxidoreductase</fullName>
    </submittedName>
</protein>
<dbReference type="InterPro" id="IPR043144">
    <property type="entry name" value="Mal/L-sulf/L-lact_DH-like_ah"/>
</dbReference>
<evidence type="ECO:0000313" key="3">
    <source>
        <dbReference type="EMBL" id="THF57018.1"/>
    </source>
</evidence>
<dbReference type="SUPFAM" id="SSF89733">
    <property type="entry name" value="L-sulfolactate dehydrogenase-like"/>
    <property type="match status" value="1"/>
</dbReference>
<evidence type="ECO:0000256" key="2">
    <source>
        <dbReference type="ARBA" id="ARBA00023002"/>
    </source>
</evidence>
<comment type="similarity">
    <text evidence="1">Belongs to the LDH2/MDH2 oxidoreductase family.</text>
</comment>
<gene>
    <name evidence="3" type="ORF">E6C48_11905</name>
</gene>
<dbReference type="EMBL" id="SSNY01000006">
    <property type="protein sequence ID" value="THF57018.1"/>
    <property type="molecule type" value="Genomic_DNA"/>
</dbReference>
<dbReference type="PANTHER" id="PTHR11091">
    <property type="entry name" value="OXIDOREDUCTASE-RELATED"/>
    <property type="match status" value="1"/>
</dbReference>